<name>A0A087RS99_9ARCH</name>
<dbReference type="Proteomes" id="UP000029387">
    <property type="component" value="Unassembled WGS sequence"/>
</dbReference>
<dbReference type="AlphaFoldDB" id="A0A087RS99"/>
<keyword evidence="2" id="KW-1185">Reference proteome</keyword>
<sequence length="27" mass="3250">MKIFWIIIPLILFVTIDIVQSFAEDHF</sequence>
<dbReference type="EMBL" id="JOSZ01000054">
    <property type="protein sequence ID" value="KFM16353.1"/>
    <property type="molecule type" value="Genomic_DNA"/>
</dbReference>
<accession>A0A087RS99</accession>
<evidence type="ECO:0000313" key="1">
    <source>
        <dbReference type="EMBL" id="KFM16353.1"/>
    </source>
</evidence>
<comment type="caution">
    <text evidence="1">The sequence shown here is derived from an EMBL/GenBank/DDBJ whole genome shotgun (WGS) entry which is preliminary data.</text>
</comment>
<proteinExistence type="predicted"/>
<gene>
    <name evidence="1" type="ORF">AAA799P11_01441</name>
</gene>
<feature type="non-terminal residue" evidence="1">
    <location>
        <position position="27"/>
    </location>
</feature>
<protein>
    <submittedName>
        <fullName evidence="1">Uncharacterized protein</fullName>
    </submittedName>
</protein>
<reference evidence="1 2" key="1">
    <citation type="submission" date="2014-06" db="EMBL/GenBank/DDBJ databases">
        <authorList>
            <person name="Ngugi D.K."/>
            <person name="Blom J."/>
            <person name="Alam I."/>
            <person name="Rashid M."/>
            <person name="Baalawi W."/>
            <person name="Zhang G."/>
            <person name="Hikmawan T."/>
            <person name="Guan Y."/>
            <person name="Antunes A."/>
            <person name="Siam R."/>
            <person name="El-Dorry H."/>
            <person name="Bajic V."/>
            <person name="Stingl U."/>
        </authorList>
    </citation>
    <scope>NUCLEOTIDE SEQUENCE [LARGE SCALE GENOMIC DNA]</scope>
    <source>
        <strain evidence="1">SCGC AAA799-P11</strain>
    </source>
</reference>
<organism evidence="1 2">
    <name type="scientific">Marine Group I thaumarchaeote SCGC AAA799-P11</name>
    <dbReference type="NCBI Taxonomy" id="1502295"/>
    <lineage>
        <taxon>Archaea</taxon>
        <taxon>Nitrososphaerota</taxon>
        <taxon>Marine Group I</taxon>
    </lineage>
</organism>
<evidence type="ECO:0000313" key="2">
    <source>
        <dbReference type="Proteomes" id="UP000029387"/>
    </source>
</evidence>